<evidence type="ECO:0000313" key="6">
    <source>
        <dbReference type="Proteomes" id="UP000621631"/>
    </source>
</evidence>
<dbReference type="PANTHER" id="PTHR47505">
    <property type="entry name" value="DNA UTILIZATION PROTEIN YHGH"/>
    <property type="match status" value="1"/>
</dbReference>
<dbReference type="RefSeq" id="WP_019377759.1">
    <property type="nucleotide sequence ID" value="NZ_CP017962.1"/>
</dbReference>
<dbReference type="KEGG" id="vhl:BME96_13475"/>
<dbReference type="Pfam" id="PF00156">
    <property type="entry name" value="Pribosyltran"/>
    <property type="match status" value="1"/>
</dbReference>
<accession>A0AAC9J3N7</accession>
<protein>
    <submittedName>
        <fullName evidence="4">ComF family protein</fullName>
    </submittedName>
    <submittedName>
        <fullName evidence="3">Competence protein</fullName>
    </submittedName>
</protein>
<dbReference type="PANTHER" id="PTHR47505:SF1">
    <property type="entry name" value="DNA UTILIZATION PROTEIN YHGH"/>
    <property type="match status" value="1"/>
</dbReference>
<dbReference type="EMBL" id="CP017962">
    <property type="protein sequence ID" value="APC49145.1"/>
    <property type="molecule type" value="Genomic_DNA"/>
</dbReference>
<feature type="domain" description="Phosphoribosyltransferase" evidence="2">
    <location>
        <begin position="180"/>
        <end position="225"/>
    </location>
</feature>
<name>A0AAC9J3N7_VIRHA</name>
<evidence type="ECO:0000313" key="5">
    <source>
        <dbReference type="Proteomes" id="UP000182945"/>
    </source>
</evidence>
<evidence type="ECO:0000313" key="3">
    <source>
        <dbReference type="EMBL" id="APC49145.1"/>
    </source>
</evidence>
<dbReference type="CDD" id="cd06223">
    <property type="entry name" value="PRTases_typeI"/>
    <property type="match status" value="1"/>
</dbReference>
<organism evidence="3 5">
    <name type="scientific">Virgibacillus halodenitrificans</name>
    <name type="common">Bacillus halodenitrificans</name>
    <dbReference type="NCBI Taxonomy" id="1482"/>
    <lineage>
        <taxon>Bacteria</taxon>
        <taxon>Bacillati</taxon>
        <taxon>Bacillota</taxon>
        <taxon>Bacilli</taxon>
        <taxon>Bacillales</taxon>
        <taxon>Bacillaceae</taxon>
        <taxon>Virgibacillus</taxon>
    </lineage>
</organism>
<dbReference type="Gene3D" id="3.40.50.2020">
    <property type="match status" value="1"/>
</dbReference>
<reference evidence="4 6" key="2">
    <citation type="submission" date="2020-09" db="EMBL/GenBank/DDBJ databases">
        <title>Draft Genome Sequences of Oil-Oxidizing Bacteria Halomonas titanicae, Marinobacter lutaoensis, and Virgibacillus halodenitrificans Isolated from Highly Saline Environments.</title>
        <authorList>
            <person name="Grouzdev D.S."/>
            <person name="Sokolova D.S."/>
            <person name="Semenova E.M."/>
            <person name="Borzenkov I.A."/>
            <person name="Bidzhieva S.K."/>
            <person name="Poltaraus A.B."/>
            <person name="Nazina T.N."/>
        </authorList>
    </citation>
    <scope>NUCLEOTIDE SEQUENCE [LARGE SCALE GENOMIC DNA]</scope>
    <source>
        <strain evidence="4 6">VKM B-3472D</strain>
    </source>
</reference>
<comment type="similarity">
    <text evidence="1">Belongs to the ComF/GntX family.</text>
</comment>
<sequence>MYCLWCHEEIITEVHWGNLIHLYRPKRLCMNCESQLIKIQGHLCSICSRVSSVKKCADCLKWEDYEESPIKFNASLYTYNSFMQEVVAKWKYRGDYQLAKIFQYEFEKEYSKKFSFLTKKKPVVVPIPLSKQRMTERGFNQAEVLADFIPLQKDHVLERLHGEKQAKKTRYERISTENPFILRKSINKTVILVDDIYTTGTTLRHAARLLKGNGCPNVYTYTLIRG</sequence>
<evidence type="ECO:0000256" key="1">
    <source>
        <dbReference type="ARBA" id="ARBA00008007"/>
    </source>
</evidence>
<evidence type="ECO:0000313" key="4">
    <source>
        <dbReference type="EMBL" id="MBD1223203.1"/>
    </source>
</evidence>
<keyword evidence="6" id="KW-1185">Reference proteome</keyword>
<dbReference type="EMBL" id="JACWEZ010000006">
    <property type="protein sequence ID" value="MBD1223203.1"/>
    <property type="molecule type" value="Genomic_DNA"/>
</dbReference>
<dbReference type="Proteomes" id="UP000621631">
    <property type="component" value="Unassembled WGS sequence"/>
</dbReference>
<dbReference type="AlphaFoldDB" id="A0AAC9J3N7"/>
<dbReference type="InterPro" id="IPR051910">
    <property type="entry name" value="ComF/GntX_DNA_util-trans"/>
</dbReference>
<gene>
    <name evidence="3" type="ORF">BME96_13475</name>
    <name evidence="4" type="ORF">IC602_11410</name>
</gene>
<dbReference type="GeneID" id="71515416"/>
<dbReference type="InterPro" id="IPR029057">
    <property type="entry name" value="PRTase-like"/>
</dbReference>
<evidence type="ECO:0000259" key="2">
    <source>
        <dbReference type="Pfam" id="PF00156"/>
    </source>
</evidence>
<dbReference type="Proteomes" id="UP000182945">
    <property type="component" value="Chromosome"/>
</dbReference>
<dbReference type="InterPro" id="IPR000836">
    <property type="entry name" value="PRTase_dom"/>
</dbReference>
<proteinExistence type="inferred from homology"/>
<reference evidence="3 5" key="1">
    <citation type="submission" date="2016-11" db="EMBL/GenBank/DDBJ databases">
        <title>Complete genome sequencing of Virgibacillus halodenitrificans PDB-F2.</title>
        <authorList>
            <person name="Sun Z."/>
            <person name="Zhou Y."/>
            <person name="Li H."/>
        </authorList>
    </citation>
    <scope>NUCLEOTIDE SEQUENCE [LARGE SCALE GENOMIC DNA]</scope>
    <source>
        <strain evidence="3 5">PDB-F2</strain>
    </source>
</reference>
<dbReference type="SUPFAM" id="SSF53271">
    <property type="entry name" value="PRTase-like"/>
    <property type="match status" value="1"/>
</dbReference>